<sequence length="82" mass="8960">MARLIILGPDGHQEIQWDLEAVETGDPEAIAVIQEAERILEAAWARGGAAFRVKAPDQPAERLERFDRAAEQIIVVPQMAGG</sequence>
<name>A0A932FW14_UNCTE</name>
<reference evidence="1" key="1">
    <citation type="submission" date="2020-07" db="EMBL/GenBank/DDBJ databases">
        <title>Huge and variable diversity of episymbiotic CPR bacteria and DPANN archaea in groundwater ecosystems.</title>
        <authorList>
            <person name="He C.Y."/>
            <person name="Keren R."/>
            <person name="Whittaker M."/>
            <person name="Farag I.F."/>
            <person name="Doudna J."/>
            <person name="Cate J.H.D."/>
            <person name="Banfield J.F."/>
        </authorList>
    </citation>
    <scope>NUCLEOTIDE SEQUENCE</scope>
    <source>
        <strain evidence="1">NC_groundwater_672_Ag_B-0.1um_62_36</strain>
    </source>
</reference>
<proteinExistence type="predicted"/>
<protein>
    <submittedName>
        <fullName evidence="1">Uncharacterized protein</fullName>
    </submittedName>
</protein>
<evidence type="ECO:0000313" key="1">
    <source>
        <dbReference type="EMBL" id="MBI2877320.1"/>
    </source>
</evidence>
<gene>
    <name evidence="1" type="ORF">HYY20_10600</name>
</gene>
<comment type="caution">
    <text evidence="1">The sequence shown here is derived from an EMBL/GenBank/DDBJ whole genome shotgun (WGS) entry which is preliminary data.</text>
</comment>
<evidence type="ECO:0000313" key="2">
    <source>
        <dbReference type="Proteomes" id="UP000769766"/>
    </source>
</evidence>
<organism evidence="1 2">
    <name type="scientific">Tectimicrobiota bacterium</name>
    <dbReference type="NCBI Taxonomy" id="2528274"/>
    <lineage>
        <taxon>Bacteria</taxon>
        <taxon>Pseudomonadati</taxon>
        <taxon>Nitrospinota/Tectimicrobiota group</taxon>
        <taxon>Candidatus Tectimicrobiota</taxon>
    </lineage>
</organism>
<accession>A0A932FW14</accession>
<dbReference type="EMBL" id="JACPRF010000324">
    <property type="protein sequence ID" value="MBI2877320.1"/>
    <property type="molecule type" value="Genomic_DNA"/>
</dbReference>
<dbReference type="AlphaFoldDB" id="A0A932FW14"/>
<dbReference type="Proteomes" id="UP000769766">
    <property type="component" value="Unassembled WGS sequence"/>
</dbReference>